<keyword evidence="1" id="KW-0808">Transferase</keyword>
<keyword evidence="2" id="KW-1185">Reference proteome</keyword>
<dbReference type="PIRSF" id="PIRSF015617">
    <property type="entry name" value="Adensltrnsf_CobA"/>
    <property type="match status" value="1"/>
</dbReference>
<dbReference type="Pfam" id="PF02572">
    <property type="entry name" value="CobA_CobO_BtuR"/>
    <property type="match status" value="1"/>
</dbReference>
<dbReference type="EMBL" id="SORI01000002">
    <property type="protein sequence ID" value="TDY63175.1"/>
    <property type="molecule type" value="Genomic_DNA"/>
</dbReference>
<evidence type="ECO:0000313" key="2">
    <source>
        <dbReference type="Proteomes" id="UP000295066"/>
    </source>
</evidence>
<dbReference type="RefSeq" id="WP_133956087.1">
    <property type="nucleotide sequence ID" value="NZ_SORI01000002.1"/>
</dbReference>
<dbReference type="GO" id="GO:0005524">
    <property type="term" value="F:ATP binding"/>
    <property type="evidence" value="ECO:0007669"/>
    <property type="project" value="InterPro"/>
</dbReference>
<evidence type="ECO:0000313" key="1">
    <source>
        <dbReference type="EMBL" id="TDY63175.1"/>
    </source>
</evidence>
<comment type="caution">
    <text evidence="1">The sequence shown here is derived from an EMBL/GenBank/DDBJ whole genome shotgun (WGS) entry which is preliminary data.</text>
</comment>
<sequence length="172" mass="18804">MEYQGYVHVYTGNGKGKTTAALGLLLRASGAGMTVFLGQFLKRGEYSEHSALALLPGVTVEAFGGERRVGAPLTEQDSAHARGGLECLRDAVSSGKWDLVIADEIFVAVHLGLLAETDVLELLEVRRPSTELVLTGRYAFPEILRRADLVTEMKEMRHYFSRGVPARKGIEK</sequence>
<organism evidence="1 2">
    <name type="scientific">Aminivibrio pyruvatiphilus</name>
    <dbReference type="NCBI Taxonomy" id="1005740"/>
    <lineage>
        <taxon>Bacteria</taxon>
        <taxon>Thermotogati</taxon>
        <taxon>Synergistota</taxon>
        <taxon>Synergistia</taxon>
        <taxon>Synergistales</taxon>
        <taxon>Aminobacteriaceae</taxon>
        <taxon>Aminivibrio</taxon>
    </lineage>
</organism>
<dbReference type="AlphaFoldDB" id="A0A4R8MGW7"/>
<name>A0A4R8MGW7_9BACT</name>
<dbReference type="InterPro" id="IPR027417">
    <property type="entry name" value="P-loop_NTPase"/>
</dbReference>
<dbReference type="CDD" id="cd00561">
    <property type="entry name" value="CobA_ACA"/>
    <property type="match status" value="1"/>
</dbReference>
<dbReference type="Proteomes" id="UP000295066">
    <property type="component" value="Unassembled WGS sequence"/>
</dbReference>
<reference evidence="1 2" key="1">
    <citation type="submission" date="2019-03" db="EMBL/GenBank/DDBJ databases">
        <title>Genomic Encyclopedia of Type Strains, Phase IV (KMG-IV): sequencing the most valuable type-strain genomes for metagenomic binning, comparative biology and taxonomic classification.</title>
        <authorList>
            <person name="Goeker M."/>
        </authorList>
    </citation>
    <scope>NUCLEOTIDE SEQUENCE [LARGE SCALE GENOMIC DNA]</scope>
    <source>
        <strain evidence="1 2">DSM 25964</strain>
    </source>
</reference>
<dbReference type="GO" id="GO:0008817">
    <property type="term" value="F:corrinoid adenosyltransferase activity"/>
    <property type="evidence" value="ECO:0007669"/>
    <property type="project" value="InterPro"/>
</dbReference>
<dbReference type="SUPFAM" id="SSF52540">
    <property type="entry name" value="P-loop containing nucleoside triphosphate hydrolases"/>
    <property type="match status" value="1"/>
</dbReference>
<protein>
    <submittedName>
        <fullName evidence="1">Cob(I)alamin adenosyltransferase</fullName>
    </submittedName>
</protein>
<dbReference type="OrthoDB" id="9810309at2"/>
<dbReference type="Gene3D" id="3.40.50.300">
    <property type="entry name" value="P-loop containing nucleotide triphosphate hydrolases"/>
    <property type="match status" value="1"/>
</dbReference>
<dbReference type="GO" id="GO:0009236">
    <property type="term" value="P:cobalamin biosynthetic process"/>
    <property type="evidence" value="ECO:0007669"/>
    <property type="project" value="InterPro"/>
</dbReference>
<dbReference type="PANTHER" id="PTHR46638">
    <property type="entry name" value="CORRINOID ADENOSYLTRANSFERASE"/>
    <property type="match status" value="1"/>
</dbReference>
<gene>
    <name evidence="1" type="ORF">C8D99_102156</name>
</gene>
<dbReference type="InterPro" id="IPR003724">
    <property type="entry name" value="CblAdoTrfase_CobA"/>
</dbReference>
<accession>A0A4R8MGW7</accession>
<proteinExistence type="predicted"/>
<dbReference type="PANTHER" id="PTHR46638:SF1">
    <property type="entry name" value="CORRINOID ADENOSYLTRANSFERASE"/>
    <property type="match status" value="1"/>
</dbReference>